<organism evidence="6 7">
    <name type="scientific">Saxibacter everestensis</name>
    <dbReference type="NCBI Taxonomy" id="2909229"/>
    <lineage>
        <taxon>Bacteria</taxon>
        <taxon>Bacillati</taxon>
        <taxon>Actinomycetota</taxon>
        <taxon>Actinomycetes</taxon>
        <taxon>Micrococcales</taxon>
        <taxon>Brevibacteriaceae</taxon>
        <taxon>Saxibacter</taxon>
    </lineage>
</organism>
<dbReference type="Gene3D" id="3.30.2350.10">
    <property type="entry name" value="Pseudouridine synthase"/>
    <property type="match status" value="1"/>
</dbReference>
<accession>A0ABY8QVL8</accession>
<evidence type="ECO:0000256" key="4">
    <source>
        <dbReference type="SAM" id="MobiDB-lite"/>
    </source>
</evidence>
<comment type="catalytic activity">
    <reaction evidence="1">
        <text>a uridine in RNA = a pseudouridine in RNA</text>
        <dbReference type="Rhea" id="RHEA:48348"/>
        <dbReference type="Rhea" id="RHEA-COMP:12068"/>
        <dbReference type="Rhea" id="RHEA-COMP:12069"/>
        <dbReference type="ChEBI" id="CHEBI:65314"/>
        <dbReference type="ChEBI" id="CHEBI:65315"/>
    </reaction>
</comment>
<dbReference type="Proteomes" id="UP001209083">
    <property type="component" value="Chromosome"/>
</dbReference>
<dbReference type="InterPro" id="IPR020103">
    <property type="entry name" value="PsdUridine_synth_cat_dom_sf"/>
</dbReference>
<dbReference type="PANTHER" id="PTHR21600:SF84">
    <property type="entry name" value="PSEUDOURIDINE SYNTHASE RSUA_RLUA-LIKE DOMAIN-CONTAINING PROTEIN"/>
    <property type="match status" value="1"/>
</dbReference>
<name>A0ABY8QVL8_9MICO</name>
<reference evidence="6 7" key="1">
    <citation type="submission" date="2023-05" db="EMBL/GenBank/DDBJ databases">
        <title>Lithophilousrod everest ZFBP1038 complete genpme.</title>
        <authorList>
            <person name="Tian M."/>
        </authorList>
    </citation>
    <scope>NUCLEOTIDE SEQUENCE [LARGE SCALE GENOMIC DNA]</scope>
    <source>
        <strain evidence="6 7">ZFBP1038</strain>
    </source>
</reference>
<dbReference type="PANTHER" id="PTHR21600">
    <property type="entry name" value="MITOCHONDRIAL RNA PSEUDOURIDINE SYNTHASE"/>
    <property type="match status" value="1"/>
</dbReference>
<evidence type="ECO:0000256" key="1">
    <source>
        <dbReference type="ARBA" id="ARBA00000073"/>
    </source>
</evidence>
<dbReference type="InterPro" id="IPR006145">
    <property type="entry name" value="PsdUridine_synth_RsuA/RluA"/>
</dbReference>
<dbReference type="InterPro" id="IPR050188">
    <property type="entry name" value="RluA_PseudoU_synthase"/>
</dbReference>
<dbReference type="RefSeq" id="WP_349639667.1">
    <property type="nucleotide sequence ID" value="NZ_CP090958.1"/>
</dbReference>
<feature type="domain" description="Pseudouridine synthase RsuA/RluA-like" evidence="5">
    <location>
        <begin position="97"/>
        <end position="243"/>
    </location>
</feature>
<gene>
    <name evidence="6" type="ORF">LWF01_03545</name>
</gene>
<evidence type="ECO:0000313" key="7">
    <source>
        <dbReference type="Proteomes" id="UP001209083"/>
    </source>
</evidence>
<keyword evidence="7" id="KW-1185">Reference proteome</keyword>
<sequence>MPSAPLPIRHGINPTRLRLPDDGVWPTVREYLLDRFPDQPAAIEGLFDAGDIVYLDGKPLSRHSPFRRDEFVWYHREVAAEERVPFEVETIFEDAEILVVDKPHFLASTPNGRFVIECVVTRLRRERNEPDLVAIHRLDRVTAGLLVLSRNPATRGRYQLLFQNRQIRKEYEALAGFDPELEFPITVRNRLGKPPGTRQTLVLDGEPNAETRIELLERLGDVARYRLLPHTGKTHQLRVHLNALGIPIVGDTLYPNEREIARDDYSSPLQLIARRLSFEDPLTGEPRTFTSRRMLREPGDLAVGRSGDAASRS</sequence>
<dbReference type="InterPro" id="IPR006224">
    <property type="entry name" value="PsdUridine_synth_RluA-like_CS"/>
</dbReference>
<evidence type="ECO:0000256" key="3">
    <source>
        <dbReference type="ARBA" id="ARBA00033164"/>
    </source>
</evidence>
<dbReference type="Pfam" id="PF00849">
    <property type="entry name" value="PseudoU_synth_2"/>
    <property type="match status" value="1"/>
</dbReference>
<proteinExistence type="predicted"/>
<feature type="region of interest" description="Disordered" evidence="4">
    <location>
        <begin position="283"/>
        <end position="313"/>
    </location>
</feature>
<dbReference type="PROSITE" id="PS01129">
    <property type="entry name" value="PSI_RLU"/>
    <property type="match status" value="1"/>
</dbReference>
<evidence type="ECO:0000259" key="5">
    <source>
        <dbReference type="Pfam" id="PF00849"/>
    </source>
</evidence>
<evidence type="ECO:0000256" key="2">
    <source>
        <dbReference type="ARBA" id="ARBA00031870"/>
    </source>
</evidence>
<evidence type="ECO:0000313" key="6">
    <source>
        <dbReference type="EMBL" id="WGW12861.1"/>
    </source>
</evidence>
<dbReference type="EMBL" id="CP090958">
    <property type="protein sequence ID" value="WGW12861.1"/>
    <property type="molecule type" value="Genomic_DNA"/>
</dbReference>
<protein>
    <recommendedName>
        <fullName evidence="2">RNA pseudouridylate synthase</fullName>
    </recommendedName>
    <alternativeName>
        <fullName evidence="3">RNA-uridine isomerase</fullName>
    </alternativeName>
</protein>
<dbReference type="SUPFAM" id="SSF55120">
    <property type="entry name" value="Pseudouridine synthase"/>
    <property type="match status" value="1"/>
</dbReference>